<feature type="transmembrane region" description="Helical" evidence="1">
    <location>
        <begin position="16"/>
        <end position="36"/>
    </location>
</feature>
<evidence type="ECO:0000256" key="1">
    <source>
        <dbReference type="SAM" id="Phobius"/>
    </source>
</evidence>
<dbReference type="RefSeq" id="WP_256395745.1">
    <property type="nucleotide sequence ID" value="NZ_JANHDJ010000002.1"/>
</dbReference>
<dbReference type="EMBL" id="JBHUDM010000002">
    <property type="protein sequence ID" value="MFD1641876.1"/>
    <property type="molecule type" value="Genomic_DNA"/>
</dbReference>
<dbReference type="Proteomes" id="UP001597052">
    <property type="component" value="Unassembled WGS sequence"/>
</dbReference>
<accession>A0ABD6D7C6</accession>
<reference evidence="2 3" key="1">
    <citation type="journal article" date="2019" name="Int. J. Syst. Evol. Microbiol.">
        <title>The Global Catalogue of Microorganisms (GCM) 10K type strain sequencing project: providing services to taxonomists for standard genome sequencing and annotation.</title>
        <authorList>
            <consortium name="The Broad Institute Genomics Platform"/>
            <consortium name="The Broad Institute Genome Sequencing Center for Infectious Disease"/>
            <person name="Wu L."/>
            <person name="Ma J."/>
        </authorList>
    </citation>
    <scope>NUCLEOTIDE SEQUENCE [LARGE SCALE GENOMIC DNA]</scope>
    <source>
        <strain evidence="2 3">CGMCC 1.10593</strain>
    </source>
</reference>
<sequence length="91" mass="9022">MSEESAPGVSGLGRRILLGLGGGLVLLGGLLGFIVGGNGGETLTELTLFGVLTVPVSPGAMTLYGMVVVAVAIALLYGAVSLASRYDTNAQ</sequence>
<gene>
    <name evidence="2" type="ORF">ACFSBW_08315</name>
</gene>
<dbReference type="Pfam" id="PF24364">
    <property type="entry name" value="DUF7520"/>
    <property type="match status" value="1"/>
</dbReference>
<keyword evidence="1" id="KW-1133">Transmembrane helix</keyword>
<organism evidence="2 3">
    <name type="scientific">Halohasta litorea</name>
    <dbReference type="NCBI Taxonomy" id="869891"/>
    <lineage>
        <taxon>Archaea</taxon>
        <taxon>Methanobacteriati</taxon>
        <taxon>Methanobacteriota</taxon>
        <taxon>Stenosarchaea group</taxon>
        <taxon>Halobacteria</taxon>
        <taxon>Halobacteriales</taxon>
        <taxon>Haloferacaceae</taxon>
        <taxon>Halohasta</taxon>
    </lineage>
</organism>
<proteinExistence type="predicted"/>
<keyword evidence="3" id="KW-1185">Reference proteome</keyword>
<evidence type="ECO:0000313" key="3">
    <source>
        <dbReference type="Proteomes" id="UP001597052"/>
    </source>
</evidence>
<name>A0ABD6D7C6_9EURY</name>
<keyword evidence="1" id="KW-0472">Membrane</keyword>
<feature type="transmembrane region" description="Helical" evidence="1">
    <location>
        <begin position="56"/>
        <end position="77"/>
    </location>
</feature>
<comment type="caution">
    <text evidence="2">The sequence shown here is derived from an EMBL/GenBank/DDBJ whole genome shotgun (WGS) entry which is preliminary data.</text>
</comment>
<dbReference type="AlphaFoldDB" id="A0ABD6D7C6"/>
<evidence type="ECO:0008006" key="4">
    <source>
        <dbReference type="Google" id="ProtNLM"/>
    </source>
</evidence>
<protein>
    <recommendedName>
        <fullName evidence="4">Cox cluster protein</fullName>
    </recommendedName>
</protein>
<keyword evidence="1" id="KW-0812">Transmembrane</keyword>
<evidence type="ECO:0000313" key="2">
    <source>
        <dbReference type="EMBL" id="MFD1641876.1"/>
    </source>
</evidence>
<dbReference type="InterPro" id="IPR055942">
    <property type="entry name" value="DUF7520"/>
</dbReference>